<reference evidence="2 3" key="1">
    <citation type="submission" date="2016-07" db="EMBL/GenBank/DDBJ databases">
        <title>Pervasive Adenine N6-methylation of Active Genes in Fungi.</title>
        <authorList>
            <consortium name="DOE Joint Genome Institute"/>
            <person name="Mondo S.J."/>
            <person name="Dannebaum R.O."/>
            <person name="Kuo R.C."/>
            <person name="Labutti K."/>
            <person name="Haridas S."/>
            <person name="Kuo A."/>
            <person name="Salamov A."/>
            <person name="Ahrendt S.R."/>
            <person name="Lipzen A."/>
            <person name="Sullivan W."/>
            <person name="Andreopoulos W.B."/>
            <person name="Clum A."/>
            <person name="Lindquist E."/>
            <person name="Daum C."/>
            <person name="Ramamoorthy G.K."/>
            <person name="Gryganskyi A."/>
            <person name="Culley D."/>
            <person name="Magnuson J.K."/>
            <person name="James T.Y."/>
            <person name="O'Malley M.A."/>
            <person name="Stajich J.E."/>
            <person name="Spatafora J.W."/>
            <person name="Visel A."/>
            <person name="Grigoriev I.V."/>
        </authorList>
    </citation>
    <scope>NUCLEOTIDE SEQUENCE [LARGE SCALE GENOMIC DNA]</scope>
    <source>
        <strain evidence="2 3">CBS 115471</strain>
    </source>
</reference>
<evidence type="ECO:0000313" key="3">
    <source>
        <dbReference type="Proteomes" id="UP000193144"/>
    </source>
</evidence>
<accession>A0A1Y1ZW67</accession>
<dbReference type="EMBL" id="MCFA01000033">
    <property type="protein sequence ID" value="ORY14468.1"/>
    <property type="molecule type" value="Genomic_DNA"/>
</dbReference>
<dbReference type="AlphaFoldDB" id="A0A1Y1ZW67"/>
<keyword evidence="3" id="KW-1185">Reference proteome</keyword>
<dbReference type="InterPro" id="IPR014752">
    <property type="entry name" value="Arrestin-like_C"/>
</dbReference>
<evidence type="ECO:0000313" key="2">
    <source>
        <dbReference type="EMBL" id="ORY14468.1"/>
    </source>
</evidence>
<evidence type="ECO:0000259" key="1">
    <source>
        <dbReference type="Pfam" id="PF00339"/>
    </source>
</evidence>
<name>A0A1Y1ZW67_9PLEO</name>
<gene>
    <name evidence="2" type="ORF">BCR34DRAFT_560510</name>
</gene>
<proteinExistence type="predicted"/>
<dbReference type="Gene3D" id="2.60.40.640">
    <property type="match status" value="1"/>
</dbReference>
<comment type="caution">
    <text evidence="2">The sequence shown here is derived from an EMBL/GenBank/DDBJ whole genome shotgun (WGS) entry which is preliminary data.</text>
</comment>
<protein>
    <recommendedName>
        <fullName evidence="1">Arrestin-like N-terminal domain-containing protein</fullName>
    </recommendedName>
</protein>
<dbReference type="Pfam" id="PF00339">
    <property type="entry name" value="Arrestin_N"/>
    <property type="match status" value="1"/>
</dbReference>
<feature type="domain" description="Arrestin-like N-terminal" evidence="1">
    <location>
        <begin position="23"/>
        <end position="116"/>
    </location>
</feature>
<dbReference type="InterPro" id="IPR011021">
    <property type="entry name" value="Arrestin-like_N"/>
</dbReference>
<organism evidence="2 3">
    <name type="scientific">Clohesyomyces aquaticus</name>
    <dbReference type="NCBI Taxonomy" id="1231657"/>
    <lineage>
        <taxon>Eukaryota</taxon>
        <taxon>Fungi</taxon>
        <taxon>Dikarya</taxon>
        <taxon>Ascomycota</taxon>
        <taxon>Pezizomycotina</taxon>
        <taxon>Dothideomycetes</taxon>
        <taxon>Pleosporomycetidae</taxon>
        <taxon>Pleosporales</taxon>
        <taxon>Lindgomycetaceae</taxon>
        <taxon>Clohesyomyces</taxon>
    </lineage>
</organism>
<dbReference type="OrthoDB" id="3892815at2759"/>
<sequence length="424" mass="47470">MGLFKSSKHVPQEPLPSLELHLLDDPDRVFKPDETVAGHIVLTTPIPIKPQALEVTLWGKSETWIRTEHKSENSTTYYHYRDHAPLFDVTSNVAPKGETFVPGQVYKFPFGFRVPAGTGYERSGIYEKPQDGVWTVGPHNLPPTFWHGARVDGPDNCSISYGVTVRLTPPEVVIGKDNEPISCTAPILFQPLNPYAHIQVPNLTRQDKSFSRQSSVLAGQEPSTLGFRQRLHDRFSSATPKLDFTLGVELPDLLTTGSEFNFRTTFTVAQRSENVAHIPPITFKVVKLELLDFTFFRAPRDWQASNTMSGSPSKYRDKTPRGKYRADDQVNFEEKKTLLNAVPPSQVVELAEVEVPGEKKMTEQGLRCDAWFTGRVPGFTPPSFRSFAITRSYRVKVKVQVGVAGKEFECSAESTDCEMGSVHT</sequence>
<dbReference type="Proteomes" id="UP000193144">
    <property type="component" value="Unassembled WGS sequence"/>
</dbReference>